<dbReference type="PANTHER" id="PTHR47723">
    <property type="entry name" value="OS05G0353850 PROTEIN"/>
    <property type="match status" value="1"/>
</dbReference>
<organism evidence="2 3">
    <name type="scientific">Kingdonia uniflora</name>
    <dbReference type="NCBI Taxonomy" id="39325"/>
    <lineage>
        <taxon>Eukaryota</taxon>
        <taxon>Viridiplantae</taxon>
        <taxon>Streptophyta</taxon>
        <taxon>Embryophyta</taxon>
        <taxon>Tracheophyta</taxon>
        <taxon>Spermatophyta</taxon>
        <taxon>Magnoliopsida</taxon>
        <taxon>Ranunculales</taxon>
        <taxon>Circaeasteraceae</taxon>
        <taxon>Kingdonia</taxon>
    </lineage>
</organism>
<evidence type="ECO:0000313" key="3">
    <source>
        <dbReference type="Proteomes" id="UP000541444"/>
    </source>
</evidence>
<dbReference type="Pfam" id="PF13456">
    <property type="entry name" value="RVT_3"/>
    <property type="match status" value="1"/>
</dbReference>
<keyword evidence="3" id="KW-1185">Reference proteome</keyword>
<proteinExistence type="predicted"/>
<dbReference type="Proteomes" id="UP000541444">
    <property type="component" value="Unassembled WGS sequence"/>
</dbReference>
<dbReference type="InterPro" id="IPR044730">
    <property type="entry name" value="RNase_H-like_dom_plant"/>
</dbReference>
<reference evidence="2 3" key="1">
    <citation type="journal article" date="2020" name="IScience">
        <title>Genome Sequencing of the Endangered Kingdonia uniflora (Circaeasteraceae, Ranunculales) Reveals Potential Mechanisms of Evolutionary Specialization.</title>
        <authorList>
            <person name="Sun Y."/>
            <person name="Deng T."/>
            <person name="Zhang A."/>
            <person name="Moore M.J."/>
            <person name="Landis J.B."/>
            <person name="Lin N."/>
            <person name="Zhang H."/>
            <person name="Zhang X."/>
            <person name="Huang J."/>
            <person name="Zhang X."/>
            <person name="Sun H."/>
            <person name="Wang H."/>
        </authorList>
    </citation>
    <scope>NUCLEOTIDE SEQUENCE [LARGE SCALE GENOMIC DNA]</scope>
    <source>
        <strain evidence="2">TB1705</strain>
        <tissue evidence="2">Leaf</tissue>
    </source>
</reference>
<feature type="domain" description="RNase H type-1" evidence="1">
    <location>
        <begin position="57"/>
        <end position="185"/>
    </location>
</feature>
<dbReference type="GO" id="GO:0004523">
    <property type="term" value="F:RNA-DNA hybrid ribonuclease activity"/>
    <property type="evidence" value="ECO:0007669"/>
    <property type="project" value="InterPro"/>
</dbReference>
<comment type="caution">
    <text evidence="2">The sequence shown here is derived from an EMBL/GenBank/DDBJ whole genome shotgun (WGS) entry which is preliminary data.</text>
</comment>
<name>A0A7J7LKV3_9MAGN</name>
<dbReference type="GO" id="GO:0003676">
    <property type="term" value="F:nucleic acid binding"/>
    <property type="evidence" value="ECO:0007669"/>
    <property type="project" value="InterPro"/>
</dbReference>
<dbReference type="SUPFAM" id="SSF53098">
    <property type="entry name" value="Ribonuclease H-like"/>
    <property type="match status" value="1"/>
</dbReference>
<dbReference type="InterPro" id="IPR012337">
    <property type="entry name" value="RNaseH-like_sf"/>
</dbReference>
<dbReference type="Gene3D" id="3.30.420.10">
    <property type="entry name" value="Ribonuclease H-like superfamily/Ribonuclease H"/>
    <property type="match status" value="1"/>
</dbReference>
<dbReference type="InterPro" id="IPR053151">
    <property type="entry name" value="RNase_H-like"/>
</dbReference>
<evidence type="ECO:0000313" key="2">
    <source>
        <dbReference type="EMBL" id="KAF6143267.1"/>
    </source>
</evidence>
<dbReference type="AlphaFoldDB" id="A0A7J7LKV3"/>
<dbReference type="PANTHER" id="PTHR47723:SF19">
    <property type="entry name" value="POLYNUCLEOTIDYL TRANSFERASE, RIBONUCLEASE H-LIKE SUPERFAMILY PROTEIN"/>
    <property type="match status" value="1"/>
</dbReference>
<dbReference type="CDD" id="cd06222">
    <property type="entry name" value="RNase_H_like"/>
    <property type="match status" value="1"/>
</dbReference>
<dbReference type="EMBL" id="JACGCM010002208">
    <property type="protein sequence ID" value="KAF6143267.1"/>
    <property type="molecule type" value="Genomic_DNA"/>
</dbReference>
<dbReference type="InterPro" id="IPR002156">
    <property type="entry name" value="RNaseH_domain"/>
</dbReference>
<protein>
    <recommendedName>
        <fullName evidence="1">RNase H type-1 domain-containing protein</fullName>
    </recommendedName>
</protein>
<sequence length="217" mass="24108">MARPHVTITLGRTGQVVKRSSGIGITDSSRLSEVSLSGRKRSIMERLGNSTDDTVCQRNDPMRKCDGSCNNNIGGIAAIIRDYKGIPTRAAAGKSNSTSVIMLELLAMEMGFKLTLKLNIRKICLCSDSQIAVTYINKQEDTPWRFKHVISRIVALIRKLDHFEVRHIFRETIAAADHLAGSNSDEELVESMPNSFTLEQEAIIADDARGKIYERMP</sequence>
<dbReference type="PROSITE" id="PS50879">
    <property type="entry name" value="RNASE_H_1"/>
    <property type="match status" value="1"/>
</dbReference>
<evidence type="ECO:0000259" key="1">
    <source>
        <dbReference type="PROSITE" id="PS50879"/>
    </source>
</evidence>
<accession>A0A7J7LKV3</accession>
<dbReference type="InterPro" id="IPR036397">
    <property type="entry name" value="RNaseH_sf"/>
</dbReference>
<gene>
    <name evidence="2" type="ORF">GIB67_039050</name>
</gene>